<feature type="transmembrane region" description="Helical" evidence="1">
    <location>
        <begin position="38"/>
        <end position="56"/>
    </location>
</feature>
<sequence>MSKQALNTVSISGQMGKIRKRPSVTAAFHWEMHKAGNLWYWLATVLFDAIGMFNGWDQYISYRRDFQSQGVTWAAVWGQAILLPSMVFMPILVAAFAAQIEANEHRGRNWQRLNASGTASTAIAGKMLHGLFASFLTIVIFELEFIVVGMSEGFSLFQIGPYLLRAIPMIMSAWAIMTLTQAIAARAESFASTMSIMLLLTLAGCALSVIAPSLAIPYPLALITTASAARDLGNIASASSIIASTVVSALWVLIGALIFRRLIRKAI</sequence>
<feature type="transmembrane region" description="Helical" evidence="1">
    <location>
        <begin position="196"/>
        <end position="215"/>
    </location>
</feature>
<dbReference type="AlphaFoldDB" id="A0A087VU68"/>
<reference evidence="2 3" key="1">
    <citation type="journal article" date="2014" name="Appl. Environ. Microbiol.">
        <title>Genomic encyclopedia of type strains of the genus Bifidobacterium.</title>
        <authorList>
            <person name="Milani C."/>
            <person name="Lugli G.A."/>
            <person name="Duranti S."/>
            <person name="Turroni F."/>
            <person name="Bottacini F."/>
            <person name="Mangifesta M."/>
            <person name="Sanchez B."/>
            <person name="Viappiani A."/>
            <person name="Mancabelli L."/>
            <person name="Taminiau B."/>
            <person name="Delcenserie V."/>
            <person name="Barrangou R."/>
            <person name="Margolles A."/>
            <person name="van Sinderen D."/>
            <person name="Ventura M."/>
        </authorList>
    </citation>
    <scope>NUCLEOTIDE SEQUENCE [LARGE SCALE GENOMIC DNA]</scope>
    <source>
        <strain evidence="2 3">LMG 11587</strain>
    </source>
</reference>
<keyword evidence="1" id="KW-0812">Transmembrane</keyword>
<dbReference type="OrthoDB" id="5160199at2"/>
<evidence type="ECO:0000313" key="3">
    <source>
        <dbReference type="Proteomes" id="UP000028569"/>
    </source>
</evidence>
<feature type="transmembrane region" description="Helical" evidence="1">
    <location>
        <begin position="162"/>
        <end position="184"/>
    </location>
</feature>
<dbReference type="EMBL" id="CP006018">
    <property type="protein sequence ID" value="AIC91876.1"/>
    <property type="molecule type" value="Genomic_DNA"/>
</dbReference>
<name>A0A087VU68_9BIFI</name>
<protein>
    <recommendedName>
        <fullName evidence="4">ABC-2 family transporter protein</fullName>
    </recommendedName>
</protein>
<dbReference type="RefSeq" id="WP_052108738.1">
    <property type="nucleotide sequence ID" value="NZ_CP006018.1"/>
</dbReference>
<organism evidence="2 3">
    <name type="scientific">Bifidobacterium [indicum] DSM 20214 = LMG 11587</name>
    <dbReference type="NCBI Taxonomy" id="1341694"/>
    <lineage>
        <taxon>Bacteria</taxon>
        <taxon>Bacillati</taxon>
        <taxon>Actinomycetota</taxon>
        <taxon>Actinomycetes</taxon>
        <taxon>Bifidobacteriales</taxon>
        <taxon>Bifidobacteriaceae</taxon>
        <taxon>Bifidobacterium</taxon>
    </lineage>
</organism>
<evidence type="ECO:0000313" key="2">
    <source>
        <dbReference type="EMBL" id="AIC91876.1"/>
    </source>
</evidence>
<keyword evidence="3" id="KW-1185">Reference proteome</keyword>
<feature type="transmembrane region" description="Helical" evidence="1">
    <location>
        <begin position="235"/>
        <end position="259"/>
    </location>
</feature>
<dbReference type="KEGG" id="bii:BINDI_0600"/>
<keyword evidence="1" id="KW-0472">Membrane</keyword>
<dbReference type="Proteomes" id="UP000028569">
    <property type="component" value="Chromosome"/>
</dbReference>
<feature type="transmembrane region" description="Helical" evidence="1">
    <location>
        <begin position="130"/>
        <end position="150"/>
    </location>
</feature>
<accession>A0A087VU68</accession>
<dbReference type="HOGENOM" id="CLU_091345_0_0_11"/>
<gene>
    <name evidence="2" type="ORF">BINDI_0600</name>
</gene>
<evidence type="ECO:0008006" key="4">
    <source>
        <dbReference type="Google" id="ProtNLM"/>
    </source>
</evidence>
<feature type="transmembrane region" description="Helical" evidence="1">
    <location>
        <begin position="76"/>
        <end position="98"/>
    </location>
</feature>
<keyword evidence="1" id="KW-1133">Transmembrane helix</keyword>
<proteinExistence type="predicted"/>
<evidence type="ECO:0000256" key="1">
    <source>
        <dbReference type="SAM" id="Phobius"/>
    </source>
</evidence>